<dbReference type="AlphaFoldDB" id="A0A7J0FG58"/>
<evidence type="ECO:0000256" key="1">
    <source>
        <dbReference type="SAM" id="MobiDB-lite"/>
    </source>
</evidence>
<reference evidence="2 3" key="1">
    <citation type="submission" date="2019-07" db="EMBL/GenBank/DDBJ databases">
        <title>De Novo Assembly of kiwifruit Actinidia rufa.</title>
        <authorList>
            <person name="Sugita-Konishi S."/>
            <person name="Sato K."/>
            <person name="Mori E."/>
            <person name="Abe Y."/>
            <person name="Kisaki G."/>
            <person name="Hamano K."/>
            <person name="Suezawa K."/>
            <person name="Otani M."/>
            <person name="Fukuda T."/>
            <person name="Manabe T."/>
            <person name="Gomi K."/>
            <person name="Tabuchi M."/>
            <person name="Akimitsu K."/>
            <person name="Kataoka I."/>
        </authorList>
    </citation>
    <scope>NUCLEOTIDE SEQUENCE [LARGE SCALE GENOMIC DNA]</scope>
    <source>
        <strain evidence="3">cv. Fuchu</strain>
    </source>
</reference>
<name>A0A7J0FG58_9ERIC</name>
<feature type="region of interest" description="Disordered" evidence="1">
    <location>
        <begin position="17"/>
        <end position="97"/>
    </location>
</feature>
<organism evidence="2 3">
    <name type="scientific">Actinidia rufa</name>
    <dbReference type="NCBI Taxonomy" id="165716"/>
    <lineage>
        <taxon>Eukaryota</taxon>
        <taxon>Viridiplantae</taxon>
        <taxon>Streptophyta</taxon>
        <taxon>Embryophyta</taxon>
        <taxon>Tracheophyta</taxon>
        <taxon>Spermatophyta</taxon>
        <taxon>Magnoliopsida</taxon>
        <taxon>eudicotyledons</taxon>
        <taxon>Gunneridae</taxon>
        <taxon>Pentapetalae</taxon>
        <taxon>asterids</taxon>
        <taxon>Ericales</taxon>
        <taxon>Actinidiaceae</taxon>
        <taxon>Actinidia</taxon>
    </lineage>
</organism>
<dbReference type="Proteomes" id="UP000585474">
    <property type="component" value="Unassembled WGS sequence"/>
</dbReference>
<evidence type="ECO:0000313" key="3">
    <source>
        <dbReference type="Proteomes" id="UP000585474"/>
    </source>
</evidence>
<protein>
    <submittedName>
        <fullName evidence="2">Uncharacterized protein</fullName>
    </submittedName>
</protein>
<accession>A0A7J0FG58</accession>
<dbReference type="EMBL" id="BJWL01000011">
    <property type="protein sequence ID" value="GFY96887.1"/>
    <property type="molecule type" value="Genomic_DNA"/>
</dbReference>
<feature type="compositionally biased region" description="Low complexity" evidence="1">
    <location>
        <begin position="42"/>
        <end position="71"/>
    </location>
</feature>
<gene>
    <name evidence="2" type="ORF">Acr_11g0011930</name>
</gene>
<dbReference type="OrthoDB" id="1706811at2759"/>
<evidence type="ECO:0000313" key="2">
    <source>
        <dbReference type="EMBL" id="GFY96887.1"/>
    </source>
</evidence>
<proteinExistence type="predicted"/>
<keyword evidence="3" id="KW-1185">Reference proteome</keyword>
<comment type="caution">
    <text evidence="2">The sequence shown here is derived from an EMBL/GenBank/DDBJ whole genome shotgun (WGS) entry which is preliminary data.</text>
</comment>
<sequence length="250" mass="27926">MVSEPRPVAQLLLNSGNVPALLGEDQPADGEDQLPTTHHSAKNNPSTTMPKPPSTKNNPPTPNTSKPSMSNIGRQPTFNAPSRAPQRKKTSDPMRVTGPTCLTRVIHLLTHPAACISATPAVTVSAPCGSRRLSHGLPTLQFHQSIRYLPHLRLPKRFGIIWLSNILLLMAPNHLAQFEPTWTYSTDVVAFYAYRYRSLLRHFLMALPPDYEHTRASLIHPHRLPTIGQALTELRLEETRKKTMAYHQHS</sequence>